<evidence type="ECO:0000256" key="9">
    <source>
        <dbReference type="ARBA" id="ARBA00022694"/>
    </source>
</evidence>
<dbReference type="PANTHER" id="PTHR11135:SF0">
    <property type="entry name" value="ELONGATOR COMPLEX PROTEIN 3"/>
    <property type="match status" value="1"/>
</dbReference>
<dbReference type="GO" id="GO:0046872">
    <property type="term" value="F:metal ion binding"/>
    <property type="evidence" value="ECO:0007669"/>
    <property type="project" value="UniProtKB-KW"/>
</dbReference>
<evidence type="ECO:0000256" key="15">
    <source>
        <dbReference type="ARBA" id="ARBA00030769"/>
    </source>
</evidence>
<dbReference type="PROSITE" id="PS00383">
    <property type="entry name" value="TYR_PHOSPHATASE_1"/>
    <property type="match status" value="1"/>
</dbReference>
<evidence type="ECO:0000256" key="12">
    <source>
        <dbReference type="ARBA" id="ARBA00023004"/>
    </source>
</evidence>
<dbReference type="Pfam" id="PF04055">
    <property type="entry name" value="Radical_SAM"/>
    <property type="match status" value="1"/>
</dbReference>
<accession>A0A0M8MY17</accession>
<dbReference type="CDD" id="cd01335">
    <property type="entry name" value="Radical_SAM"/>
    <property type="match status" value="1"/>
</dbReference>
<dbReference type="Proteomes" id="UP000037751">
    <property type="component" value="Unassembled WGS sequence"/>
</dbReference>
<feature type="domain" description="N-acetyltransferase" evidence="19">
    <location>
        <begin position="396"/>
        <end position="549"/>
    </location>
</feature>
<dbReference type="Gene3D" id="3.40.630.30">
    <property type="match status" value="1"/>
</dbReference>
<dbReference type="SUPFAM" id="SSF102114">
    <property type="entry name" value="Radical SAM enzymes"/>
    <property type="match status" value="1"/>
</dbReference>
<dbReference type="Pfam" id="PF16199">
    <property type="entry name" value="Radical_SAM_C"/>
    <property type="match status" value="1"/>
</dbReference>
<evidence type="ECO:0000256" key="10">
    <source>
        <dbReference type="ARBA" id="ARBA00022723"/>
    </source>
</evidence>
<evidence type="ECO:0000256" key="6">
    <source>
        <dbReference type="ARBA" id="ARBA00022555"/>
    </source>
</evidence>
<dbReference type="GO" id="GO:0106261">
    <property type="term" value="F:tRNA uridine(34) acetyltransferase activity"/>
    <property type="evidence" value="ECO:0007669"/>
    <property type="project" value="UniProtKB-EC"/>
</dbReference>
<dbReference type="PANTHER" id="PTHR11135">
    <property type="entry name" value="HISTONE ACETYLTRANSFERASE-RELATED"/>
    <property type="match status" value="1"/>
</dbReference>
<dbReference type="SFLD" id="SFLDS00029">
    <property type="entry name" value="Radical_SAM"/>
    <property type="match status" value="1"/>
</dbReference>
<keyword evidence="6" id="KW-0820">tRNA-binding</keyword>
<keyword evidence="5" id="KW-0004">4Fe-4S</keyword>
<feature type="domain" description="Radical SAM core" evidence="21">
    <location>
        <begin position="88"/>
        <end position="362"/>
    </location>
</feature>
<dbReference type="GeneID" id="28729556"/>
<dbReference type="InterPro" id="IPR056591">
    <property type="entry name" value="ELP3-like_N"/>
</dbReference>
<dbReference type="GO" id="GO:0051539">
    <property type="term" value="F:4 iron, 4 sulfur cluster binding"/>
    <property type="evidence" value="ECO:0007669"/>
    <property type="project" value="UniProtKB-KW"/>
</dbReference>
<dbReference type="InterPro" id="IPR000182">
    <property type="entry name" value="GNAT_dom"/>
</dbReference>
<evidence type="ECO:0000256" key="16">
    <source>
        <dbReference type="ARBA" id="ARBA00044771"/>
    </source>
</evidence>
<evidence type="ECO:0000256" key="5">
    <source>
        <dbReference type="ARBA" id="ARBA00022485"/>
    </source>
</evidence>
<dbReference type="SFLD" id="SFLDF00344">
    <property type="entry name" value="ELP3-like"/>
    <property type="match status" value="1"/>
</dbReference>
<dbReference type="EMBL" id="LGAV01000001">
    <property type="protein sequence ID" value="KOS16050.1"/>
    <property type="molecule type" value="Genomic_DNA"/>
</dbReference>
<evidence type="ECO:0000256" key="7">
    <source>
        <dbReference type="ARBA" id="ARBA00022679"/>
    </source>
</evidence>
<dbReference type="InterPro" id="IPR039661">
    <property type="entry name" value="ELP3"/>
</dbReference>
<dbReference type="PROSITE" id="PS51339">
    <property type="entry name" value="PPASE_MYOTUBULARIN"/>
    <property type="match status" value="1"/>
</dbReference>
<sequence>MGVTTASTSAECLLRLVQAHEEARPVSLNAIRGAACKKHGYGGVPRLTDIIAAIPDSYKKALVPALRAKPVRSASGIAVVAVMCKPHRCPHIALTGNICVYCPGGPDSDFEYSTQSYTGYEPTSMRAIRARYDPYEQSRGRVQQLRELGHSVDKVEYIIMGGTFMSLPEKYRNEFIAQLHNALSGYTGLDVDEAVRYSERSQTKCIGITIETRPDYCLRPHLSQMLRYGCTRLEIGVQSVYEDVARDTNRGHTVKAVCETFHLAKDAGYKVVAHMMPDLPNVGVERDMEQFKEYFENPAFRSDGLKLYPTLVIRGTGLYELWRTGRYKNYTPSFLVDVIARILALVPPWTRVYRVQRDIPMPLVSSGVENGNLREMALERMRDFGVTCRDVRYREVGIHEIHTKVRPEEIEFLRRDYTANGGWETFLSYEDPERDILVALLRLRKCSSTGTYRPELLKDGQASIVRELHTYGSAVPIHSRDPTKFQHQGFGTLLMEQAEAIARDEHGSVKMAVIAGVGTRDYYRRLGYELEGPFLIVGGHHEEIDIPLIAHASRRPLVQVPRIQKTLYPISIYLSTNEHVILGFTEESAAVCTLGELKQASSVDSVQEFYAFHSGAKAGPGWNKYNVSAEFKRQGVGSRSKAWRFSTLNAQYEISPSYPATLVVPSNISDNTLLSAAKHRSKGRVPTLTYLHWANNASLSRSSQPMVGMTQNRSSQDEKLVEAIFASHRYTTEPASETAVYGATTTNLIVDARPTTNAMANHAKGAGSENMEHYKDCKKVYLGIDNIHVMRVSLNKVHAALRAADEKTMFDERTEPEPVDASLLMRSQWLKHSSAILQGVQQIVRNIHIHSSHVLVHCSDGWDRTAQLSSLAALCLDPYYRTFVGFVVLIEKDWLSFGHQFQERHGLVGLASNRFDLRAPQHDLVFDADVSEDERVNDSQGTSQSFWDFTKSITAHFQGGAAAQCAPIFFQFLDCVWQIQRQFPARFEFTSEWLTILMKCIYDGRSASFLFNSERERRTPSLTSTLPPCEVAPSVWDLDLQREQYRQPLYDPSLDAREGRGDQGVILPEPKDVRFSPDLFRRRDSELNVLVDVEKESQTRLKERLATASRGGHTKHVAPPSTVQADPLIPEEALHNAARSVRALFSDGWGRVQEAMRATGLDASPFAPTENQATDFVPPQSVDNPWASHTLDEPVAGLHTLSLESTHSEQTAYNNDTASVIPTSSADPLGAWKI</sequence>
<comment type="similarity">
    <text evidence="3">Belongs to the ELP3 family.</text>
</comment>
<keyword evidence="13" id="KW-0411">Iron-sulfur</keyword>
<evidence type="ECO:0000259" key="19">
    <source>
        <dbReference type="PROSITE" id="PS51186"/>
    </source>
</evidence>
<proteinExistence type="inferred from homology"/>
<keyword evidence="14" id="KW-0012">Acyltransferase</keyword>
<dbReference type="VEuPathDB" id="FungiDB:Malapachy_3203"/>
<dbReference type="EC" id="2.3.1.311" evidence="16"/>
<keyword evidence="10" id="KW-0479">Metal-binding</keyword>
<keyword evidence="8" id="KW-0949">S-adenosyl-L-methionine</keyword>
<dbReference type="STRING" id="77020.A0A0M8MY17"/>
<evidence type="ECO:0000259" key="21">
    <source>
        <dbReference type="PROSITE" id="PS51918"/>
    </source>
</evidence>
<dbReference type="InterPro" id="IPR007197">
    <property type="entry name" value="rSAM"/>
</dbReference>
<evidence type="ECO:0000256" key="3">
    <source>
        <dbReference type="ARBA" id="ARBA00005494"/>
    </source>
</evidence>
<evidence type="ECO:0000256" key="1">
    <source>
        <dbReference type="ARBA" id="ARBA00001966"/>
    </source>
</evidence>
<feature type="domain" description="Myotubularin phosphatase" evidence="20">
    <location>
        <begin position="621"/>
        <end position="1080"/>
    </location>
</feature>
<name>A0A0M8MY17_9BASI</name>
<dbReference type="InterPro" id="IPR032432">
    <property type="entry name" value="Radical_SAM_C"/>
</dbReference>
<dbReference type="GO" id="GO:0000049">
    <property type="term" value="F:tRNA binding"/>
    <property type="evidence" value="ECO:0007669"/>
    <property type="project" value="UniProtKB-KW"/>
</dbReference>
<comment type="cofactor">
    <cofactor evidence="1">
        <name>[4Fe-4S] cluster</name>
        <dbReference type="ChEBI" id="CHEBI:49883"/>
    </cofactor>
</comment>
<dbReference type="InterPro" id="IPR034687">
    <property type="entry name" value="ELP3-like"/>
</dbReference>
<comment type="caution">
    <text evidence="22">The sequence shown here is derived from an EMBL/GenBank/DDBJ whole genome shotgun (WGS) entry which is preliminary data.</text>
</comment>
<dbReference type="PROSITE" id="PS51918">
    <property type="entry name" value="RADICAL_SAM"/>
    <property type="match status" value="1"/>
</dbReference>
<dbReference type="InterPro" id="IPR058240">
    <property type="entry name" value="rSAM_sf"/>
</dbReference>
<dbReference type="AlphaFoldDB" id="A0A0M8MY17"/>
<dbReference type="InterPro" id="IPR006638">
    <property type="entry name" value="Elp3/MiaA/NifB-like_rSAM"/>
</dbReference>
<comment type="catalytic activity">
    <reaction evidence="17">
        <text>uridine(34) in tRNA + acetyl-CoA + S-adenosyl-L-methionine + H2O = 5-(carboxymethyl)uridine(34) in tRNA + 5'-deoxyadenosine + L-methionine + CoA + 2 H(+)</text>
        <dbReference type="Rhea" id="RHEA:61020"/>
        <dbReference type="Rhea" id="RHEA-COMP:10407"/>
        <dbReference type="Rhea" id="RHEA-COMP:11727"/>
        <dbReference type="ChEBI" id="CHEBI:15377"/>
        <dbReference type="ChEBI" id="CHEBI:15378"/>
        <dbReference type="ChEBI" id="CHEBI:17319"/>
        <dbReference type="ChEBI" id="CHEBI:57287"/>
        <dbReference type="ChEBI" id="CHEBI:57288"/>
        <dbReference type="ChEBI" id="CHEBI:57844"/>
        <dbReference type="ChEBI" id="CHEBI:59789"/>
        <dbReference type="ChEBI" id="CHEBI:65315"/>
        <dbReference type="ChEBI" id="CHEBI:74882"/>
        <dbReference type="EC" id="2.3.1.311"/>
    </reaction>
    <physiologicalReaction direction="left-to-right" evidence="17">
        <dbReference type="Rhea" id="RHEA:61021"/>
    </physiologicalReaction>
</comment>
<evidence type="ECO:0000313" key="23">
    <source>
        <dbReference type="Proteomes" id="UP000037751"/>
    </source>
</evidence>
<dbReference type="UniPathway" id="UPA00988"/>
<dbReference type="SFLD" id="SFLDG01086">
    <property type="entry name" value="elongater_protein-like"/>
    <property type="match status" value="1"/>
</dbReference>
<evidence type="ECO:0000256" key="2">
    <source>
        <dbReference type="ARBA" id="ARBA00005043"/>
    </source>
</evidence>
<keyword evidence="12" id="KW-0408">Iron</keyword>
<evidence type="ECO:0000259" key="20">
    <source>
        <dbReference type="PROSITE" id="PS51339"/>
    </source>
</evidence>
<keyword evidence="11" id="KW-0694">RNA-binding</keyword>
<keyword evidence="9" id="KW-0819">tRNA processing</keyword>
<dbReference type="GO" id="GO:0005634">
    <property type="term" value="C:nucleus"/>
    <property type="evidence" value="ECO:0007669"/>
    <property type="project" value="TreeGrafter"/>
</dbReference>
<dbReference type="RefSeq" id="XP_017993682.1">
    <property type="nucleotide sequence ID" value="XM_018137680.1"/>
</dbReference>
<dbReference type="Pfam" id="PF23613">
    <property type="entry name" value="ELP3_N"/>
    <property type="match status" value="1"/>
</dbReference>
<evidence type="ECO:0000256" key="13">
    <source>
        <dbReference type="ARBA" id="ARBA00023014"/>
    </source>
</evidence>
<gene>
    <name evidence="22" type="ORF">Malapachy_3203</name>
</gene>
<evidence type="ECO:0000256" key="17">
    <source>
        <dbReference type="ARBA" id="ARBA00047372"/>
    </source>
</evidence>
<dbReference type="SUPFAM" id="SSF52799">
    <property type="entry name" value="(Phosphotyrosine protein) phosphatases II"/>
    <property type="match status" value="1"/>
</dbReference>
<dbReference type="NCBIfam" id="TIGR01211">
    <property type="entry name" value="ELP3"/>
    <property type="match status" value="1"/>
</dbReference>
<dbReference type="GO" id="GO:0005737">
    <property type="term" value="C:cytoplasm"/>
    <property type="evidence" value="ECO:0007669"/>
    <property type="project" value="TreeGrafter"/>
</dbReference>
<dbReference type="Pfam" id="PF06602">
    <property type="entry name" value="Myotub-related"/>
    <property type="match status" value="1"/>
</dbReference>
<keyword evidence="23" id="KW-1185">Reference proteome</keyword>
<evidence type="ECO:0000256" key="18">
    <source>
        <dbReference type="SAM" id="MobiDB-lite"/>
    </source>
</evidence>
<feature type="region of interest" description="Disordered" evidence="18">
    <location>
        <begin position="1104"/>
        <end position="1126"/>
    </location>
</feature>
<organism evidence="22 23">
    <name type="scientific">Malassezia pachydermatis</name>
    <dbReference type="NCBI Taxonomy" id="77020"/>
    <lineage>
        <taxon>Eukaryota</taxon>
        <taxon>Fungi</taxon>
        <taxon>Dikarya</taxon>
        <taxon>Basidiomycota</taxon>
        <taxon>Ustilaginomycotina</taxon>
        <taxon>Malasseziomycetes</taxon>
        <taxon>Malasseziales</taxon>
        <taxon>Malasseziaceae</taxon>
        <taxon>Malassezia</taxon>
    </lineage>
</organism>
<dbReference type="SMART" id="SM00729">
    <property type="entry name" value="Elp3"/>
    <property type="match status" value="1"/>
</dbReference>
<protein>
    <recommendedName>
        <fullName evidence="4">Elongator complex protein 3</fullName>
        <ecNumber evidence="16">2.3.1.311</ecNumber>
    </recommendedName>
    <alternativeName>
        <fullName evidence="15">tRNA uridine(34) acetyltransferase</fullName>
    </alternativeName>
</protein>
<dbReference type="InterPro" id="IPR010569">
    <property type="entry name" value="Myotubularin-like_Pase_dom"/>
</dbReference>
<dbReference type="OrthoDB" id="10265243at2759"/>
<dbReference type="InterPro" id="IPR016130">
    <property type="entry name" value="Tyr_Pase_AS"/>
</dbReference>
<reference evidence="22 23" key="1">
    <citation type="submission" date="2015-07" db="EMBL/GenBank/DDBJ databases">
        <title>Draft Genome Sequence of Malassezia furfur CBS1878 and Malassezia pachydermatis CBS1879.</title>
        <authorList>
            <person name="Triana S."/>
            <person name="Ohm R."/>
            <person name="Gonzalez A."/>
            <person name="DeCock H."/>
            <person name="Restrepo S."/>
            <person name="Celis A."/>
        </authorList>
    </citation>
    <scope>NUCLEOTIDE SEQUENCE [LARGE SCALE GENOMIC DNA]</scope>
    <source>
        <strain evidence="22 23">CBS 1879</strain>
    </source>
</reference>
<dbReference type="SUPFAM" id="SSF55729">
    <property type="entry name" value="Acyl-CoA N-acyltransferases (Nat)"/>
    <property type="match status" value="1"/>
</dbReference>
<dbReference type="InterPro" id="IPR029021">
    <property type="entry name" value="Prot-tyrosine_phosphatase-like"/>
</dbReference>
<keyword evidence="7 22" id="KW-0808">Transferase</keyword>
<evidence type="ECO:0000256" key="8">
    <source>
        <dbReference type="ARBA" id="ARBA00022691"/>
    </source>
</evidence>
<evidence type="ECO:0000256" key="14">
    <source>
        <dbReference type="ARBA" id="ARBA00023315"/>
    </source>
</evidence>
<dbReference type="PROSITE" id="PS51186">
    <property type="entry name" value="GNAT"/>
    <property type="match status" value="1"/>
</dbReference>
<comment type="pathway">
    <text evidence="2">tRNA modification; 5-methoxycarbonylmethyl-2-thiouridine-tRNA biosynthesis.</text>
</comment>
<dbReference type="GO" id="GO:0002926">
    <property type="term" value="P:tRNA wobble base 5-methoxycarbonylmethyl-2-thiouridinylation"/>
    <property type="evidence" value="ECO:0007669"/>
    <property type="project" value="TreeGrafter"/>
</dbReference>
<dbReference type="InterPro" id="IPR016181">
    <property type="entry name" value="Acyl_CoA_acyltransferase"/>
</dbReference>
<dbReference type="FunFam" id="3.40.630.30:FF:000003">
    <property type="entry name" value="Elongator complex protein 3"/>
    <property type="match status" value="1"/>
</dbReference>
<dbReference type="GO" id="GO:0033588">
    <property type="term" value="C:elongator holoenzyme complex"/>
    <property type="evidence" value="ECO:0007669"/>
    <property type="project" value="TreeGrafter"/>
</dbReference>
<evidence type="ECO:0000256" key="4">
    <source>
        <dbReference type="ARBA" id="ARBA00020266"/>
    </source>
</evidence>
<evidence type="ECO:0000313" key="22">
    <source>
        <dbReference type="EMBL" id="KOS16050.1"/>
    </source>
</evidence>
<evidence type="ECO:0000256" key="11">
    <source>
        <dbReference type="ARBA" id="ARBA00022884"/>
    </source>
</evidence>